<dbReference type="EMBL" id="DQ535032">
    <property type="protein sequence ID" value="ABG21631.1"/>
    <property type="molecule type" value="Genomic_DNA"/>
</dbReference>
<dbReference type="Pfam" id="PF08707">
    <property type="entry name" value="PriCT_2"/>
    <property type="match status" value="1"/>
</dbReference>
<dbReference type="Gene3D" id="3.40.50.300">
    <property type="entry name" value="P-loop containing nucleotide triphosphate hydrolases"/>
    <property type="match status" value="1"/>
</dbReference>
<evidence type="ECO:0000313" key="3">
    <source>
        <dbReference type="Proteomes" id="UP000000714"/>
    </source>
</evidence>
<proteinExistence type="predicted"/>
<dbReference type="SUPFAM" id="SSF52540">
    <property type="entry name" value="P-loop containing nucleoside triphosphate hydrolases"/>
    <property type="match status" value="1"/>
</dbReference>
<name>A6MAF3_9CAUD</name>
<keyword evidence="3" id="KW-1185">Reference proteome</keyword>
<accession>A6MAF3</accession>
<dbReference type="InterPro" id="IPR027417">
    <property type="entry name" value="P-loop_NTPase"/>
</dbReference>
<gene>
    <name evidence="2" type="ORF">KSY1p088</name>
</gene>
<dbReference type="GO" id="GO:0016817">
    <property type="term" value="F:hydrolase activity, acting on acid anhydrides"/>
    <property type="evidence" value="ECO:0007669"/>
    <property type="project" value="InterPro"/>
</dbReference>
<reference evidence="2 3" key="1">
    <citation type="journal article" date="2007" name="Virology">
        <title>KSY1, a lactococcal phage with a T7-like transcription.</title>
        <authorList>
            <person name="Chopin A."/>
            <person name="Deveau H."/>
            <person name="Ehrlich S.D."/>
            <person name="Moineau S."/>
            <person name="Chopin M.C."/>
        </authorList>
    </citation>
    <scope>NUCLEOTIDE SEQUENCE</scope>
</reference>
<dbReference type="OrthoDB" id="2230at10239"/>
<protein>
    <submittedName>
        <fullName evidence="2">Gp088</fullName>
    </submittedName>
</protein>
<dbReference type="GeneID" id="5601944"/>
<dbReference type="RefSeq" id="YP_001469087.1">
    <property type="nucleotide sequence ID" value="NC_009817.1"/>
</dbReference>
<dbReference type="InterPro" id="IPR014819">
    <property type="entry name" value="PriCT_2"/>
</dbReference>
<evidence type="ECO:0000313" key="2">
    <source>
        <dbReference type="EMBL" id="ABG21631.1"/>
    </source>
</evidence>
<dbReference type="Pfam" id="PF13481">
    <property type="entry name" value="AAA_25"/>
    <property type="match status" value="1"/>
</dbReference>
<feature type="domain" description="Primase C-terminal 2" evidence="1">
    <location>
        <begin position="74"/>
        <end position="142"/>
    </location>
</feature>
<sequence length="445" mass="50314">MGFDENTDAIHFFRIPGSINHKYPTKPAVGEPYITDEKQGLSPYRVSDFAKIRVKKEIKQSSENKRVGMDLIPLLEVIDPNDLEYHDWVKVGMALKQEGYQFETWDTWSQRDVRYKSSEMQDKWDSFQTGQGLSGATIIMMAKERGWEPPKAKGSNKDKRIQSEELTERPALKLEHISSIDDVQPEWLIEGLWGKGNVGFIAAAPKSFKSTFAYDMAIAVASGLDFYGHKVHTQGRVVILQLENTNFYTKVVLKRMAANLDDLPIDLITSRVTLDRIDDIVNICPPDTVLLIIDPLYFAWGKGDLQSEDSRVKLQSLTDAVRERDIALMLVHHTKKSSEDVSSSDLYGSQFLVSWYESLIMLNRVKDNSNAVQVNASFRTFSPKVYRYAVYPTGINILSDVSGGVASFDVGEVVTPEIAARHLGLTYKDNKLITQQGDIILEYRS</sequence>
<dbReference type="KEGG" id="vg:5601944"/>
<evidence type="ECO:0000259" key="1">
    <source>
        <dbReference type="Pfam" id="PF08707"/>
    </source>
</evidence>
<organism evidence="2 3">
    <name type="scientific">Lactococcus phage KSY1</name>
    <dbReference type="NCBI Taxonomy" id="2913972"/>
    <lineage>
        <taxon>Viruses</taxon>
        <taxon>Duplodnaviria</taxon>
        <taxon>Heunggongvirae</taxon>
        <taxon>Uroviricota</taxon>
        <taxon>Caudoviricetes</taxon>
        <taxon>Chopinvirus</taxon>
        <taxon>Chopinvirus KSY1</taxon>
    </lineage>
</organism>
<dbReference type="Proteomes" id="UP000000714">
    <property type="component" value="Segment"/>
</dbReference>